<keyword evidence="5" id="KW-0411">Iron-sulfur</keyword>
<evidence type="ECO:0000256" key="3">
    <source>
        <dbReference type="ARBA" id="ARBA00023002"/>
    </source>
</evidence>
<dbReference type="RefSeq" id="WP_206847027.1">
    <property type="nucleotide sequence ID" value="NZ_CP065956.1"/>
</dbReference>
<accession>A0ABX7PUW9</accession>
<keyword evidence="1" id="KW-0001">2Fe-2S</keyword>
<keyword evidence="3" id="KW-0560">Oxidoreductase</keyword>
<keyword evidence="2" id="KW-0479">Metal-binding</keyword>
<evidence type="ECO:0000313" key="8">
    <source>
        <dbReference type="EMBL" id="QSR86794.1"/>
    </source>
</evidence>
<dbReference type="InterPro" id="IPR036922">
    <property type="entry name" value="Rieske_2Fe-2S_sf"/>
</dbReference>
<dbReference type="PROSITE" id="PS51296">
    <property type="entry name" value="RIESKE"/>
    <property type="match status" value="1"/>
</dbReference>
<dbReference type="EMBL" id="CP065956">
    <property type="protein sequence ID" value="QSR86794.1"/>
    <property type="molecule type" value="Genomic_DNA"/>
</dbReference>
<evidence type="ECO:0000256" key="6">
    <source>
        <dbReference type="ARBA" id="ARBA00023063"/>
    </source>
</evidence>
<evidence type="ECO:0000256" key="4">
    <source>
        <dbReference type="ARBA" id="ARBA00023004"/>
    </source>
</evidence>
<dbReference type="InterPro" id="IPR012748">
    <property type="entry name" value="Rieske-like_NirD"/>
</dbReference>
<protein>
    <submittedName>
        <fullName evidence="8">Nitrite reductase (NAD(P)H) small subunit</fullName>
    </submittedName>
</protein>
<keyword evidence="4" id="KW-0408">Iron</keyword>
<dbReference type="PANTHER" id="PTHR21496:SF23">
    <property type="entry name" value="3-PHENYLPROPIONATE_CINNAMIC ACID DIOXYGENASE FERREDOXIN SUBUNIT"/>
    <property type="match status" value="1"/>
</dbReference>
<keyword evidence="9" id="KW-1185">Reference proteome</keyword>
<gene>
    <name evidence="8" type="ORF">EM20IM_10075</name>
</gene>
<dbReference type="Proteomes" id="UP000663088">
    <property type="component" value="Chromosome"/>
</dbReference>
<proteinExistence type="predicted"/>
<dbReference type="Gene3D" id="2.102.10.10">
    <property type="entry name" value="Rieske [2Fe-2S] iron-sulphur domain"/>
    <property type="match status" value="1"/>
</dbReference>
<dbReference type="InterPro" id="IPR017941">
    <property type="entry name" value="Rieske_2Fe-2S"/>
</dbReference>
<evidence type="ECO:0000259" key="7">
    <source>
        <dbReference type="PROSITE" id="PS51296"/>
    </source>
</evidence>
<organism evidence="8 9">
    <name type="scientific">Candidatus Methylacidiphilum infernorum</name>
    <dbReference type="NCBI Taxonomy" id="511746"/>
    <lineage>
        <taxon>Bacteria</taxon>
        <taxon>Pseudomonadati</taxon>
        <taxon>Verrucomicrobiota</taxon>
        <taxon>Methylacidiphilae</taxon>
        <taxon>Methylacidiphilales</taxon>
        <taxon>Methylacidiphilaceae</taxon>
        <taxon>Methylacidiphilum (ex Ratnadevi et al. 2023)</taxon>
    </lineage>
</organism>
<dbReference type="PANTHER" id="PTHR21496">
    <property type="entry name" value="FERREDOXIN-RELATED"/>
    <property type="match status" value="1"/>
</dbReference>
<sequence length="122" mass="13471">MEPQENKRTGSYLLCPIDELVVCVGRTFKIGKLNIALFKTRSGKIWALDARCPHRGGPLGEALCDDQVLICPLHGYVFSLETGQCLISDKYQITTYPTFITGGWISIELSSTSSRSLSQEVS</sequence>
<feature type="domain" description="Rieske" evidence="7">
    <location>
        <begin position="12"/>
        <end position="107"/>
    </location>
</feature>
<evidence type="ECO:0000313" key="9">
    <source>
        <dbReference type="Proteomes" id="UP000663088"/>
    </source>
</evidence>
<evidence type="ECO:0000256" key="5">
    <source>
        <dbReference type="ARBA" id="ARBA00023014"/>
    </source>
</evidence>
<keyword evidence="6" id="KW-0534">Nitrate assimilation</keyword>
<evidence type="ECO:0000256" key="1">
    <source>
        <dbReference type="ARBA" id="ARBA00022714"/>
    </source>
</evidence>
<dbReference type="SUPFAM" id="SSF50022">
    <property type="entry name" value="ISP domain"/>
    <property type="match status" value="1"/>
</dbReference>
<dbReference type="Pfam" id="PF13806">
    <property type="entry name" value="Rieske_2"/>
    <property type="match status" value="1"/>
</dbReference>
<name>A0ABX7PUW9_9BACT</name>
<evidence type="ECO:0000256" key="2">
    <source>
        <dbReference type="ARBA" id="ARBA00022723"/>
    </source>
</evidence>
<reference evidence="8 9" key="1">
    <citation type="submission" date="2020-12" db="EMBL/GenBank/DDBJ databases">
        <authorList>
            <person name="Awala S.I."/>
            <person name="Gwak J.-H."/>
            <person name="Kim S.-J."/>
            <person name="Rhee S.-K."/>
        </authorList>
    </citation>
    <scope>NUCLEOTIDE SEQUENCE [LARGE SCALE GENOMIC DNA]</scope>
    <source>
        <strain evidence="8 9">IT5</strain>
    </source>
</reference>